<organism evidence="5 6">
    <name type="scientific">Rhodococcus erythropolis</name>
    <name type="common">Arthrobacter picolinophilus</name>
    <dbReference type="NCBI Taxonomy" id="1833"/>
    <lineage>
        <taxon>Bacteria</taxon>
        <taxon>Bacillati</taxon>
        <taxon>Actinomycetota</taxon>
        <taxon>Actinomycetes</taxon>
        <taxon>Mycobacteriales</taxon>
        <taxon>Nocardiaceae</taxon>
        <taxon>Rhodococcus</taxon>
        <taxon>Rhodococcus erythropolis group</taxon>
    </lineage>
</organism>
<dbReference type="EMBL" id="JAECSB010000060">
    <property type="protein sequence ID" value="MBH5144349.1"/>
    <property type="molecule type" value="Genomic_DNA"/>
</dbReference>
<evidence type="ECO:0000256" key="1">
    <source>
        <dbReference type="ARBA" id="ARBA00023125"/>
    </source>
</evidence>
<dbReference type="InterPro" id="IPR036625">
    <property type="entry name" value="E3-bd_dom_sf"/>
</dbReference>
<gene>
    <name evidence="5" type="ORF">I3517_17185</name>
</gene>
<evidence type="ECO:0000313" key="6">
    <source>
        <dbReference type="Proteomes" id="UP000627573"/>
    </source>
</evidence>
<dbReference type="GO" id="GO:0016746">
    <property type="term" value="F:acyltransferase activity"/>
    <property type="evidence" value="ECO:0007669"/>
    <property type="project" value="InterPro"/>
</dbReference>
<evidence type="ECO:0000313" key="5">
    <source>
        <dbReference type="EMBL" id="MBH5144349.1"/>
    </source>
</evidence>
<protein>
    <submittedName>
        <fullName evidence="5">Lsr2 family protein</fullName>
    </submittedName>
</protein>
<evidence type="ECO:0000259" key="4">
    <source>
        <dbReference type="Pfam" id="PF23359"/>
    </source>
</evidence>
<dbReference type="InterPro" id="IPR055370">
    <property type="entry name" value="Lsr2_DNA-bd"/>
</dbReference>
<accession>A0A8I0ZR77</accession>
<feature type="domain" description="Lsr2 dimerization" evidence="3">
    <location>
        <begin position="1"/>
        <end position="62"/>
    </location>
</feature>
<keyword evidence="1" id="KW-0238">DNA-binding</keyword>
<name>A0A8I0ZR77_RHOER</name>
<dbReference type="InterPro" id="IPR024412">
    <property type="entry name" value="Lsr2_dim_dom"/>
</dbReference>
<feature type="region of interest" description="Disordered" evidence="2">
    <location>
        <begin position="65"/>
        <end position="84"/>
    </location>
</feature>
<keyword evidence="6" id="KW-1185">Reference proteome</keyword>
<dbReference type="AlphaFoldDB" id="A0A8I0ZR77"/>
<dbReference type="Pfam" id="PF23359">
    <property type="entry name" value="Lsr2_DNA-bd"/>
    <property type="match status" value="1"/>
</dbReference>
<dbReference type="InterPro" id="IPR042261">
    <property type="entry name" value="Lsr2-like_dimerization"/>
</dbReference>
<dbReference type="Pfam" id="PF11774">
    <property type="entry name" value="Lsr2"/>
    <property type="match status" value="1"/>
</dbReference>
<proteinExistence type="predicted"/>
<feature type="domain" description="Lsr2 DNA-binding" evidence="4">
    <location>
        <begin position="82"/>
        <end position="117"/>
    </location>
</feature>
<dbReference type="Gene3D" id="4.10.320.10">
    <property type="entry name" value="E3-binding domain"/>
    <property type="match status" value="1"/>
</dbReference>
<evidence type="ECO:0000256" key="2">
    <source>
        <dbReference type="SAM" id="MobiDB-lite"/>
    </source>
</evidence>
<comment type="caution">
    <text evidence="5">The sequence shown here is derived from an EMBL/GenBank/DDBJ whole genome shotgun (WGS) entry which is preliminary data.</text>
</comment>
<sequence>MAERVIRQLIDDLDGKPIDDGFGERIQFSYQGSDYLIDLRPTNVDKFNAALEPFVKVAAKVGKARRGSKADVTAKDTGSGRSKEQLQAVRDWAVKNGYDVAPRGRVKAEILDAFDAAH</sequence>
<reference evidence="5 6" key="1">
    <citation type="submission" date="2020-12" db="EMBL/GenBank/DDBJ databases">
        <title>Draft genome sequence of furan degrading bacterial strain FUR100.</title>
        <authorList>
            <person name="Woiski C."/>
        </authorList>
    </citation>
    <scope>NUCLEOTIDE SEQUENCE [LARGE SCALE GENOMIC DNA]</scope>
    <source>
        <strain evidence="5 6">FUR100</strain>
    </source>
</reference>
<dbReference type="GO" id="GO:0003677">
    <property type="term" value="F:DNA binding"/>
    <property type="evidence" value="ECO:0007669"/>
    <property type="project" value="UniProtKB-KW"/>
</dbReference>
<evidence type="ECO:0000259" key="3">
    <source>
        <dbReference type="Pfam" id="PF11774"/>
    </source>
</evidence>
<dbReference type="Gene3D" id="3.30.60.230">
    <property type="entry name" value="Lsr2, dimerization domain"/>
    <property type="match status" value="1"/>
</dbReference>
<dbReference type="Proteomes" id="UP000627573">
    <property type="component" value="Unassembled WGS sequence"/>
</dbReference>
<dbReference type="RefSeq" id="WP_197941311.1">
    <property type="nucleotide sequence ID" value="NZ_JAECSB010000060.1"/>
</dbReference>